<evidence type="ECO:0000259" key="4">
    <source>
        <dbReference type="Pfam" id="PF13519"/>
    </source>
</evidence>
<evidence type="ECO:0000256" key="1">
    <source>
        <dbReference type="SAM" id="Phobius"/>
    </source>
</evidence>
<dbReference type="Pfam" id="PF13519">
    <property type="entry name" value="VWA_2"/>
    <property type="match status" value="1"/>
</dbReference>
<name>A0A0S4N9S9_9BACT</name>
<evidence type="ECO:0000313" key="6">
    <source>
        <dbReference type="Proteomes" id="UP000320623"/>
    </source>
</evidence>
<proteinExistence type="predicted"/>
<dbReference type="InterPro" id="IPR011933">
    <property type="entry name" value="Double_TM_dom"/>
</dbReference>
<sequence length="697" mass="78668">MTFLNPTFLFALLFSAIPILIHLLNLRRLKTVEFSSVKFLKELQLSRIRSLKIKQLILLMLRMLGIVFLVLAFARPVIKGYLFKPIPSGQARSSVVIILDNTLSMASVDENGKFINQAKSIANGIASLLNESDEFALIRLSDMPDVSSDGFIHDVGYLKKLIEETSFVYSHKKITDAIALAGSVIENSRNLNREIYIISDFQKSEFASEIKKEFKLSPDVKVFLVNVGNFTKGNLSIDKVEIKNRIIFTGRTLTLEANVTNHGDSDVENCVVSVFLNGRRVAQKSVNLKGKSSKTVDFNIITEEINGFVDGFVEIEDDNFNFDNRRYFTLYIPNGIRILLVGSSDDLKFLRIAFSTIKEMFKGAFFKITEATLQSGVNFSNFDVVFVVNPNYIDRQSAVKLKSFVLNGGGLVIFLGSKLDVKLMNQNFNSIFGLPEIEGIVKQKMFFSRVEYNNPIFEGVFVEKPREIDSPEIIEYVKFKTTYGLTSIIELGDGTPFLAERAEGNGRILIYTTEPNDKFSNLPYKSIFIPLVLQSVLYLSNSINLKPEYSIGDTVEVPQYQVVKFFGGNPRELKLNRPDGSDFAFKLSDARLSLSYATIPGVYSVSENVPSKINGKLIKIAFNPPKDESVYEKITEAEIEKLMKRLGVGQYRFLTPGDEREIANEILRARYGVELWKFFLALSLLTFLIESIISRKM</sequence>
<dbReference type="InterPro" id="IPR024163">
    <property type="entry name" value="Aerotolerance_reg_N"/>
</dbReference>
<dbReference type="SUPFAM" id="SSF53300">
    <property type="entry name" value="vWA-like"/>
    <property type="match status" value="1"/>
</dbReference>
<dbReference type="Pfam" id="PF07705">
    <property type="entry name" value="CARDB"/>
    <property type="match status" value="1"/>
</dbReference>
<accession>A0A0S4N9S9</accession>
<dbReference type="Pfam" id="PF07584">
    <property type="entry name" value="BatA"/>
    <property type="match status" value="1"/>
</dbReference>
<feature type="domain" description="VWFA" evidence="4">
    <location>
        <begin position="95"/>
        <end position="201"/>
    </location>
</feature>
<keyword evidence="1 5" id="KW-0812">Transmembrane</keyword>
<dbReference type="STRING" id="1643428.GCA_001442855_01820"/>
<evidence type="ECO:0000313" key="5">
    <source>
        <dbReference type="EMBL" id="CUU07624.1"/>
    </source>
</evidence>
<organism evidence="5 6">
    <name type="scientific">Candidatus Thermokryptus mobilis</name>
    <dbReference type="NCBI Taxonomy" id="1643428"/>
    <lineage>
        <taxon>Bacteria</taxon>
        <taxon>Pseudomonadati</taxon>
        <taxon>Candidatus Kryptoniota</taxon>
        <taxon>Candidatus Thermokryptus</taxon>
    </lineage>
</organism>
<evidence type="ECO:0000259" key="3">
    <source>
        <dbReference type="Pfam" id="PF07705"/>
    </source>
</evidence>
<dbReference type="OrthoDB" id="7052926at2"/>
<dbReference type="EMBL" id="FAOO01000015">
    <property type="protein sequence ID" value="CUU07624.1"/>
    <property type="molecule type" value="Genomic_DNA"/>
</dbReference>
<feature type="transmembrane region" description="Helical" evidence="1">
    <location>
        <begin position="6"/>
        <end position="26"/>
    </location>
</feature>
<dbReference type="InterPro" id="IPR011635">
    <property type="entry name" value="CARDB"/>
</dbReference>
<keyword evidence="1" id="KW-1133">Transmembrane helix</keyword>
<protein>
    <submittedName>
        <fullName evidence="5">N-terminal double-transmembrane domain-containing protein</fullName>
    </submittedName>
</protein>
<reference evidence="6" key="1">
    <citation type="submission" date="2015-11" db="EMBL/GenBank/DDBJ databases">
        <authorList>
            <person name="Varghese N."/>
        </authorList>
    </citation>
    <scope>NUCLEOTIDE SEQUENCE [LARGE SCALE GENOMIC DNA]</scope>
</reference>
<feature type="domain" description="CARDB" evidence="3">
    <location>
        <begin position="235"/>
        <end position="304"/>
    </location>
</feature>
<evidence type="ECO:0000259" key="2">
    <source>
        <dbReference type="Pfam" id="PF07584"/>
    </source>
</evidence>
<dbReference type="Gene3D" id="3.40.50.410">
    <property type="entry name" value="von Willebrand factor, type A domain"/>
    <property type="match status" value="1"/>
</dbReference>
<feature type="domain" description="Aerotolerance regulator N-terminal" evidence="2">
    <location>
        <begin position="1"/>
        <end position="76"/>
    </location>
</feature>
<dbReference type="PANTHER" id="PTHR37464:SF1">
    <property type="entry name" value="BLL2463 PROTEIN"/>
    <property type="match status" value="1"/>
</dbReference>
<dbReference type="AlphaFoldDB" id="A0A0S4N9S9"/>
<keyword evidence="1" id="KW-0472">Membrane</keyword>
<feature type="transmembrane region" description="Helical" evidence="1">
    <location>
        <begin position="56"/>
        <end position="78"/>
    </location>
</feature>
<dbReference type="Proteomes" id="UP000320623">
    <property type="component" value="Unassembled WGS sequence"/>
</dbReference>
<dbReference type="SUPFAM" id="SSF52317">
    <property type="entry name" value="Class I glutamine amidotransferase-like"/>
    <property type="match status" value="1"/>
</dbReference>
<keyword evidence="6" id="KW-1185">Reference proteome</keyword>
<dbReference type="InterPro" id="IPR029062">
    <property type="entry name" value="Class_I_gatase-like"/>
</dbReference>
<dbReference type="PANTHER" id="PTHR37464">
    <property type="entry name" value="BLL2463 PROTEIN"/>
    <property type="match status" value="1"/>
</dbReference>
<dbReference type="InterPro" id="IPR036465">
    <property type="entry name" value="vWFA_dom_sf"/>
</dbReference>
<dbReference type="InterPro" id="IPR002035">
    <property type="entry name" value="VWF_A"/>
</dbReference>
<gene>
    <name evidence="5" type="ORF">JGI1_01858</name>
</gene>
<dbReference type="Gene3D" id="3.40.50.880">
    <property type="match status" value="1"/>
</dbReference>
<dbReference type="RefSeq" id="WP_140945582.1">
    <property type="nucleotide sequence ID" value="NZ_FAOO01000015.1"/>
</dbReference>
<dbReference type="NCBIfam" id="TIGR02226">
    <property type="entry name" value="two_anch"/>
    <property type="match status" value="1"/>
</dbReference>